<dbReference type="KEGG" id="kphy:AOZ06_41730"/>
<protein>
    <submittedName>
        <fullName evidence="1">Uncharacterized protein</fullName>
    </submittedName>
</protein>
<dbReference type="STRING" id="860235.AOZ06_41730"/>
<dbReference type="OrthoDB" id="9893176at2"/>
<evidence type="ECO:0000313" key="1">
    <source>
        <dbReference type="EMBL" id="ALG12524.1"/>
    </source>
</evidence>
<dbReference type="EMBL" id="CP012752">
    <property type="protein sequence ID" value="ALG12524.1"/>
    <property type="molecule type" value="Genomic_DNA"/>
</dbReference>
<evidence type="ECO:0000313" key="2">
    <source>
        <dbReference type="Proteomes" id="UP000063699"/>
    </source>
</evidence>
<sequence>MLMFVDAGVANDVPIAMSMRRPDDPVVSIMFGGELITLEFFDVASLERLSDLAAEGARRLRGAIETGTEAEAARRSAPTGG</sequence>
<accession>A0A0N9I3T8</accession>
<organism evidence="1 2">
    <name type="scientific">Kibdelosporangium phytohabitans</name>
    <dbReference type="NCBI Taxonomy" id="860235"/>
    <lineage>
        <taxon>Bacteria</taxon>
        <taxon>Bacillati</taxon>
        <taxon>Actinomycetota</taxon>
        <taxon>Actinomycetes</taxon>
        <taxon>Pseudonocardiales</taxon>
        <taxon>Pseudonocardiaceae</taxon>
        <taxon>Kibdelosporangium</taxon>
    </lineage>
</organism>
<dbReference type="AlphaFoldDB" id="A0A0N9I3T8"/>
<name>A0A0N9I3T8_9PSEU</name>
<dbReference type="Proteomes" id="UP000063699">
    <property type="component" value="Chromosome"/>
</dbReference>
<keyword evidence="2" id="KW-1185">Reference proteome</keyword>
<proteinExistence type="predicted"/>
<reference evidence="1 2" key="1">
    <citation type="submission" date="2015-07" db="EMBL/GenBank/DDBJ databases">
        <title>Genome sequencing of Kibdelosporangium phytohabitans.</title>
        <authorList>
            <person name="Qin S."/>
            <person name="Xing K."/>
        </authorList>
    </citation>
    <scope>NUCLEOTIDE SEQUENCE [LARGE SCALE GENOMIC DNA]</scope>
    <source>
        <strain evidence="1 2">KLBMP1111</strain>
    </source>
</reference>
<dbReference type="RefSeq" id="WP_054294417.1">
    <property type="nucleotide sequence ID" value="NZ_CP012752.1"/>
</dbReference>
<gene>
    <name evidence="1" type="ORF">AOZ06_41730</name>
</gene>